<keyword evidence="7" id="KW-0687">Ribonucleoprotein</keyword>
<proteinExistence type="predicted"/>
<reference evidence="7 8" key="1">
    <citation type="submission" date="2019-03" db="EMBL/GenBank/DDBJ databases">
        <title>Freshwater and sediment microbial communities from various areas in North America, analyzing microbe dynamics in response to fracking.</title>
        <authorList>
            <person name="Lamendella R."/>
        </authorList>
    </citation>
    <scope>NUCLEOTIDE SEQUENCE [LARGE SCALE GENOMIC DNA]</scope>
    <source>
        <strain evidence="7 8">18_TX</strain>
    </source>
</reference>
<dbReference type="SUPFAM" id="SSF51197">
    <property type="entry name" value="Clavaminate synthase-like"/>
    <property type="match status" value="1"/>
</dbReference>
<dbReference type="Pfam" id="PF20514">
    <property type="entry name" value="WHD_ROXA"/>
    <property type="match status" value="1"/>
</dbReference>
<feature type="domain" description="JmjC" evidence="6">
    <location>
        <begin position="97"/>
        <end position="225"/>
    </location>
</feature>
<evidence type="ECO:0000259" key="6">
    <source>
        <dbReference type="PROSITE" id="PS51184"/>
    </source>
</evidence>
<name>A0A4R6PRI5_9GAMM</name>
<evidence type="ECO:0000313" key="7">
    <source>
        <dbReference type="EMBL" id="TDP40727.1"/>
    </source>
</evidence>
<accession>A0A4R6PRI5</accession>
<evidence type="ECO:0000313" key="8">
    <source>
        <dbReference type="Proteomes" id="UP000295531"/>
    </source>
</evidence>
<sequence>MKLNPTVFNRQAFLTSYWQQRPVVLKQGFDDFVDPVAPEILAGLAMEEGVDARVVQCQQPDAPLGWKVTHGPFSDYEALGESHWTLLVQSVNEWLPDVGELLTAFNFLPEWRVDDVMVSFSCEDGGVGPHLDQYDVFIIQGQGRRRWRVGDREAINSFQPCADLTLIEQDFTAVIDEVLEPGDILYIPAGCPHDGIALEPSLNYSVGFRAPSQAELLLQVGDLALQHDVFTRRYQDPELSADNKHFVVDEAQLQQAKQLLTDAMSANTADDLLMRVFSQSKRPLVEPELPYTAEQVPELLRQQDAVVSRAPGARWLHCKVTDSFYSNGERFEMNSKVRAFALALAAIQQEQSASGIAELCDNAACADMFAELLNMGTFAVFLDSD</sequence>
<comment type="cofactor">
    <cofactor evidence="1">
        <name>Fe(2+)</name>
        <dbReference type="ChEBI" id="CHEBI:29033"/>
    </cofactor>
</comment>
<dbReference type="AlphaFoldDB" id="A0A4R6PRI5"/>
<keyword evidence="5" id="KW-0408">Iron</keyword>
<dbReference type="PROSITE" id="PS51184">
    <property type="entry name" value="JMJC"/>
    <property type="match status" value="1"/>
</dbReference>
<dbReference type="GO" id="GO:0046872">
    <property type="term" value="F:metal ion binding"/>
    <property type="evidence" value="ECO:0007669"/>
    <property type="project" value="UniProtKB-KW"/>
</dbReference>
<dbReference type="GO" id="GO:0016706">
    <property type="term" value="F:2-oxoglutarate-dependent dioxygenase activity"/>
    <property type="evidence" value="ECO:0007669"/>
    <property type="project" value="TreeGrafter"/>
</dbReference>
<keyword evidence="2" id="KW-0479">Metal-binding</keyword>
<evidence type="ECO:0000256" key="5">
    <source>
        <dbReference type="ARBA" id="ARBA00023004"/>
    </source>
</evidence>
<evidence type="ECO:0000256" key="4">
    <source>
        <dbReference type="ARBA" id="ARBA00023002"/>
    </source>
</evidence>
<dbReference type="SMART" id="SM00558">
    <property type="entry name" value="JmjC"/>
    <property type="match status" value="1"/>
</dbReference>
<keyword evidence="7" id="KW-0689">Ribosomal protein</keyword>
<dbReference type="Pfam" id="PF08007">
    <property type="entry name" value="JmjC_2"/>
    <property type="match status" value="1"/>
</dbReference>
<organism evidence="7 8">
    <name type="scientific">Idiomarina aquatica</name>
    <dbReference type="NCBI Taxonomy" id="1327752"/>
    <lineage>
        <taxon>Bacteria</taxon>
        <taxon>Pseudomonadati</taxon>
        <taxon>Pseudomonadota</taxon>
        <taxon>Gammaproteobacteria</taxon>
        <taxon>Alteromonadales</taxon>
        <taxon>Idiomarinaceae</taxon>
        <taxon>Idiomarina</taxon>
    </lineage>
</organism>
<dbReference type="Gene3D" id="2.60.120.650">
    <property type="entry name" value="Cupin"/>
    <property type="match status" value="1"/>
</dbReference>
<dbReference type="PANTHER" id="PTHR13096:SF8">
    <property type="entry name" value="RIBOSOMAL OXYGENASE 1"/>
    <property type="match status" value="1"/>
</dbReference>
<dbReference type="Proteomes" id="UP000295531">
    <property type="component" value="Unassembled WGS sequence"/>
</dbReference>
<dbReference type="RefSeq" id="WP_133538425.1">
    <property type="nucleotide sequence ID" value="NZ_SNXI01000001.1"/>
</dbReference>
<evidence type="ECO:0000256" key="1">
    <source>
        <dbReference type="ARBA" id="ARBA00001954"/>
    </source>
</evidence>
<dbReference type="InterPro" id="IPR039994">
    <property type="entry name" value="NO66-like"/>
</dbReference>
<keyword evidence="4" id="KW-0560">Oxidoreductase</keyword>
<dbReference type="GO" id="GO:0005840">
    <property type="term" value="C:ribosome"/>
    <property type="evidence" value="ECO:0007669"/>
    <property type="project" value="UniProtKB-KW"/>
</dbReference>
<keyword evidence="8" id="KW-1185">Reference proteome</keyword>
<gene>
    <name evidence="7" type="ORF">DEU29_101277</name>
</gene>
<protein>
    <submittedName>
        <fullName evidence="7">50S ribosomal protein L16 3-hydroxylase</fullName>
    </submittedName>
</protein>
<dbReference type="InterPro" id="IPR046799">
    <property type="entry name" value="ROXA-like_wH"/>
</dbReference>
<dbReference type="Gene3D" id="3.40.366.30">
    <property type="entry name" value="50S ribosomal protein L16 arginine hydroxylase, Chain A, Domain 2"/>
    <property type="match status" value="1"/>
</dbReference>
<evidence type="ECO:0000256" key="2">
    <source>
        <dbReference type="ARBA" id="ARBA00022723"/>
    </source>
</evidence>
<dbReference type="PANTHER" id="PTHR13096">
    <property type="entry name" value="MINA53 MYC INDUCED NUCLEAR ANTIGEN"/>
    <property type="match status" value="1"/>
</dbReference>
<dbReference type="InterPro" id="IPR003347">
    <property type="entry name" value="JmjC_dom"/>
</dbReference>
<keyword evidence="3" id="KW-0223">Dioxygenase</keyword>
<comment type="caution">
    <text evidence="7">The sequence shown here is derived from an EMBL/GenBank/DDBJ whole genome shotgun (WGS) entry which is preliminary data.</text>
</comment>
<dbReference type="OrthoDB" id="9764016at2"/>
<dbReference type="EMBL" id="SNXI01000001">
    <property type="protein sequence ID" value="TDP40727.1"/>
    <property type="molecule type" value="Genomic_DNA"/>
</dbReference>
<evidence type="ECO:0000256" key="3">
    <source>
        <dbReference type="ARBA" id="ARBA00022964"/>
    </source>
</evidence>